<evidence type="ECO:0000256" key="7">
    <source>
        <dbReference type="ARBA" id="ARBA00022692"/>
    </source>
</evidence>
<dbReference type="Pfam" id="PF07714">
    <property type="entry name" value="PK_Tyr_Ser-Thr"/>
    <property type="match status" value="1"/>
</dbReference>
<dbReference type="PANTHER" id="PTHR27002:SF926">
    <property type="entry name" value="OS07G0535800 PROTEIN"/>
    <property type="match status" value="1"/>
</dbReference>
<dbReference type="GO" id="GO:0030246">
    <property type="term" value="F:carbohydrate binding"/>
    <property type="evidence" value="ECO:0007669"/>
    <property type="project" value="UniProtKB-KW"/>
</dbReference>
<dbReference type="PROSITE" id="PS50948">
    <property type="entry name" value="PAN"/>
    <property type="match status" value="1"/>
</dbReference>
<evidence type="ECO:0000313" key="21">
    <source>
        <dbReference type="EMBL" id="KAF3957665.1"/>
    </source>
</evidence>
<dbReference type="InterPro" id="IPR000719">
    <property type="entry name" value="Prot_kinase_dom"/>
</dbReference>
<dbReference type="FunFam" id="1.10.510.10:FF:000240">
    <property type="entry name" value="Lectin-domain containing receptor kinase A4.3"/>
    <property type="match status" value="1"/>
</dbReference>
<dbReference type="GO" id="GO:0005886">
    <property type="term" value="C:plasma membrane"/>
    <property type="evidence" value="ECO:0007669"/>
    <property type="project" value="UniProtKB-SubCell"/>
</dbReference>
<evidence type="ECO:0000256" key="14">
    <source>
        <dbReference type="ARBA" id="ARBA00023136"/>
    </source>
</evidence>
<evidence type="ECO:0000256" key="8">
    <source>
        <dbReference type="ARBA" id="ARBA00022729"/>
    </source>
</evidence>
<dbReference type="PROSITE" id="PS50011">
    <property type="entry name" value="PROTEIN_KINASE_DOM"/>
    <property type="match status" value="1"/>
</dbReference>
<dbReference type="OrthoDB" id="1402143at2759"/>
<dbReference type="FunFam" id="3.30.200.20:FF:000330">
    <property type="entry name" value="G-type lectin S-receptor-like serine/threonine-protein kinase At4g03230"/>
    <property type="match status" value="1"/>
</dbReference>
<comment type="subcellular location">
    <subcellularLocation>
        <location evidence="1">Cell membrane</location>
        <topology evidence="1">Single-pass type I membrane protein</topology>
    </subcellularLocation>
</comment>
<evidence type="ECO:0000256" key="6">
    <source>
        <dbReference type="ARBA" id="ARBA00022679"/>
    </source>
</evidence>
<evidence type="ECO:0000256" key="17">
    <source>
        <dbReference type="ARBA" id="ARBA00023180"/>
    </source>
</evidence>
<gene>
    <name evidence="21" type="ORF">CMV_017346</name>
</gene>
<evidence type="ECO:0000313" key="22">
    <source>
        <dbReference type="Proteomes" id="UP000737018"/>
    </source>
</evidence>
<evidence type="ECO:0000256" key="4">
    <source>
        <dbReference type="ARBA" id="ARBA00022475"/>
    </source>
</evidence>
<feature type="transmembrane region" description="Helical" evidence="18">
    <location>
        <begin position="198"/>
        <end position="220"/>
    </location>
</feature>
<evidence type="ECO:0000256" key="16">
    <source>
        <dbReference type="ARBA" id="ARBA00023170"/>
    </source>
</evidence>
<keyword evidence="7 18" id="KW-0812">Transmembrane</keyword>
<keyword evidence="16" id="KW-0675">Receptor</keyword>
<keyword evidence="10" id="KW-0547">Nucleotide-binding</keyword>
<evidence type="ECO:0000256" key="11">
    <source>
        <dbReference type="ARBA" id="ARBA00022777"/>
    </source>
</evidence>
<keyword evidence="13 18" id="KW-1133">Transmembrane helix</keyword>
<dbReference type="InterPro" id="IPR003609">
    <property type="entry name" value="Pan_app"/>
</dbReference>
<dbReference type="GO" id="GO:0004674">
    <property type="term" value="F:protein serine/threonine kinase activity"/>
    <property type="evidence" value="ECO:0007669"/>
    <property type="project" value="UniProtKB-KW"/>
</dbReference>
<keyword evidence="4" id="KW-1003">Cell membrane</keyword>
<dbReference type="EMBL" id="JRKL02002763">
    <property type="protein sequence ID" value="KAF3957665.1"/>
    <property type="molecule type" value="Genomic_DNA"/>
</dbReference>
<dbReference type="Proteomes" id="UP000737018">
    <property type="component" value="Unassembled WGS sequence"/>
</dbReference>
<keyword evidence="15" id="KW-1015">Disulfide bond</keyword>
<keyword evidence="12" id="KW-0067">ATP-binding</keyword>
<evidence type="ECO:0000256" key="10">
    <source>
        <dbReference type="ARBA" id="ARBA00022741"/>
    </source>
</evidence>
<sequence>MNKDPKPGNEFVILWHGEAYWTGGFSNEEGYQSWPTNGFTLPDQRGAYYSFVKITNENETYFNYSTSLGATFPRLRINYLGNLYLYERLLVECSTLSSASNEGCVKQTLPGCRRHDYTFIENSAYIMDGDVFEFNESDNLTRVDCQNRCLNNCSCVAYASSKQDDIGCKIWTRIPSIEMSQNAPTIYLLEYKAKPNRWWIWLIVAVGGIIIILLFSLYYAKQKKHKAEGERERKQKMLIQELAGNAIPSTVDDEGKKRNNDGKNSHELHVFSFESIYVATSNFSTENKLGEGGFGPVYKGKLPNGQEIAIKRLSKSSGQGLVEFKNEAILIAKLQHTNLVRLLGFCIQEEEKMLIYEYMPNKSLDIFLFDPTKKYILNWKTRFNIIEGIAQGLVYLHKYSRLTVIHRDLKASNILLDEEMNPKISDFGMARIFGSKGSEENTNRVVGTYGYMSPEYAMNGVVSIKTDVFSFGVLLLEIVSGKKNNSRHYSDSPLNLIVYAWQLWNEDRGGAVAVDRGGVVLVVTKPPWVLGWCRGGGSGWSRDRRGSWVSWVGGARV</sequence>
<evidence type="ECO:0000256" key="9">
    <source>
        <dbReference type="ARBA" id="ARBA00022734"/>
    </source>
</evidence>
<comment type="caution">
    <text evidence="21">The sequence shown here is derived from an EMBL/GenBank/DDBJ whole genome shotgun (WGS) entry which is preliminary data.</text>
</comment>
<evidence type="ECO:0000256" key="15">
    <source>
        <dbReference type="ARBA" id="ARBA00023157"/>
    </source>
</evidence>
<keyword evidence="8" id="KW-0732">Signal</keyword>
<evidence type="ECO:0000256" key="1">
    <source>
        <dbReference type="ARBA" id="ARBA00004251"/>
    </source>
</evidence>
<dbReference type="GO" id="GO:0005524">
    <property type="term" value="F:ATP binding"/>
    <property type="evidence" value="ECO:0007669"/>
    <property type="project" value="UniProtKB-KW"/>
</dbReference>
<evidence type="ECO:0000256" key="12">
    <source>
        <dbReference type="ARBA" id="ARBA00022840"/>
    </source>
</evidence>
<evidence type="ECO:0000256" key="3">
    <source>
        <dbReference type="ARBA" id="ARBA00010217"/>
    </source>
</evidence>
<dbReference type="Pfam" id="PF08276">
    <property type="entry name" value="PAN_2"/>
    <property type="match status" value="1"/>
</dbReference>
<keyword evidence="14 18" id="KW-0472">Membrane</keyword>
<keyword evidence="5" id="KW-0723">Serine/threonine-protein kinase</keyword>
<dbReference type="SMART" id="SM00473">
    <property type="entry name" value="PAN_AP"/>
    <property type="match status" value="1"/>
</dbReference>
<evidence type="ECO:0000256" key="13">
    <source>
        <dbReference type="ARBA" id="ARBA00022989"/>
    </source>
</evidence>
<protein>
    <submittedName>
        <fullName evidence="21">Uncharacterized protein</fullName>
    </submittedName>
</protein>
<dbReference type="InterPro" id="IPR001245">
    <property type="entry name" value="Ser-Thr/Tyr_kinase_cat_dom"/>
</dbReference>
<dbReference type="InterPro" id="IPR011009">
    <property type="entry name" value="Kinase-like_dom_sf"/>
</dbReference>
<dbReference type="PANTHER" id="PTHR27002">
    <property type="entry name" value="RECEPTOR-LIKE SERINE/THREONINE-PROTEIN KINASE SD1-8"/>
    <property type="match status" value="1"/>
</dbReference>
<keyword evidence="22" id="KW-1185">Reference proteome</keyword>
<dbReference type="SUPFAM" id="SSF56112">
    <property type="entry name" value="Protein kinase-like (PK-like)"/>
    <property type="match status" value="1"/>
</dbReference>
<dbReference type="GO" id="GO:0002229">
    <property type="term" value="P:defense response to oomycetes"/>
    <property type="evidence" value="ECO:0007669"/>
    <property type="project" value="UniProtKB-ARBA"/>
</dbReference>
<reference evidence="21" key="1">
    <citation type="submission" date="2020-03" db="EMBL/GenBank/DDBJ databases">
        <title>Castanea mollissima Vanexum genome sequencing.</title>
        <authorList>
            <person name="Staton M."/>
        </authorList>
    </citation>
    <scope>NUCLEOTIDE SEQUENCE</scope>
    <source>
        <tissue evidence="21">Leaf</tissue>
    </source>
</reference>
<dbReference type="Gene3D" id="1.10.510.10">
    <property type="entry name" value="Transferase(Phosphotransferase) domain 1"/>
    <property type="match status" value="1"/>
</dbReference>
<dbReference type="AlphaFoldDB" id="A0A8J4QXX8"/>
<feature type="domain" description="Protein kinase" evidence="19">
    <location>
        <begin position="283"/>
        <end position="557"/>
    </location>
</feature>
<dbReference type="SMART" id="SM00220">
    <property type="entry name" value="S_TKc"/>
    <property type="match status" value="1"/>
</dbReference>
<evidence type="ECO:0000256" key="5">
    <source>
        <dbReference type="ARBA" id="ARBA00022527"/>
    </source>
</evidence>
<comment type="similarity">
    <text evidence="2">In the N-terminal section; belongs to the leguminous lectin family.</text>
</comment>
<feature type="domain" description="Apple" evidence="20">
    <location>
        <begin position="112"/>
        <end position="192"/>
    </location>
</feature>
<keyword evidence="9" id="KW-0430">Lectin</keyword>
<dbReference type="Gene3D" id="3.30.200.20">
    <property type="entry name" value="Phosphorylase Kinase, domain 1"/>
    <property type="match status" value="1"/>
</dbReference>
<keyword evidence="11" id="KW-0418">Kinase</keyword>
<keyword evidence="6" id="KW-0808">Transferase</keyword>
<organism evidence="21 22">
    <name type="scientific">Castanea mollissima</name>
    <name type="common">Chinese chestnut</name>
    <dbReference type="NCBI Taxonomy" id="60419"/>
    <lineage>
        <taxon>Eukaryota</taxon>
        <taxon>Viridiplantae</taxon>
        <taxon>Streptophyta</taxon>
        <taxon>Embryophyta</taxon>
        <taxon>Tracheophyta</taxon>
        <taxon>Spermatophyta</taxon>
        <taxon>Magnoliopsida</taxon>
        <taxon>eudicotyledons</taxon>
        <taxon>Gunneridae</taxon>
        <taxon>Pentapetalae</taxon>
        <taxon>rosids</taxon>
        <taxon>fabids</taxon>
        <taxon>Fagales</taxon>
        <taxon>Fagaceae</taxon>
        <taxon>Castanea</taxon>
    </lineage>
</organism>
<dbReference type="InterPro" id="IPR008271">
    <property type="entry name" value="Ser/Thr_kinase_AS"/>
</dbReference>
<accession>A0A8J4QXX8</accession>
<evidence type="ECO:0000259" key="19">
    <source>
        <dbReference type="PROSITE" id="PS50011"/>
    </source>
</evidence>
<keyword evidence="17" id="KW-0325">Glycoprotein</keyword>
<dbReference type="PROSITE" id="PS00108">
    <property type="entry name" value="PROTEIN_KINASE_ST"/>
    <property type="match status" value="1"/>
</dbReference>
<evidence type="ECO:0000256" key="2">
    <source>
        <dbReference type="ARBA" id="ARBA00008536"/>
    </source>
</evidence>
<evidence type="ECO:0000256" key="18">
    <source>
        <dbReference type="SAM" id="Phobius"/>
    </source>
</evidence>
<proteinExistence type="inferred from homology"/>
<comment type="similarity">
    <text evidence="3">In the C-terminal section; belongs to the protein kinase superfamily. Ser/Thr protein kinase family.</text>
</comment>
<name>A0A8J4QXX8_9ROSI</name>
<evidence type="ECO:0000259" key="20">
    <source>
        <dbReference type="PROSITE" id="PS50948"/>
    </source>
</evidence>